<dbReference type="SUPFAM" id="SSF54427">
    <property type="entry name" value="NTF2-like"/>
    <property type="match status" value="1"/>
</dbReference>
<dbReference type="Gene3D" id="3.10.450.50">
    <property type="match status" value="1"/>
</dbReference>
<evidence type="ECO:0000313" key="2">
    <source>
        <dbReference type="Proteomes" id="UP000181942"/>
    </source>
</evidence>
<proteinExistence type="predicted"/>
<reference evidence="1 2" key="1">
    <citation type="submission" date="2016-10" db="EMBL/GenBank/DDBJ databases">
        <authorList>
            <person name="de Groot N.N."/>
        </authorList>
    </citation>
    <scope>NUCLEOTIDE SEQUENCE [LARGE SCALE GENOMIC DNA]</scope>
    <source>
        <strain evidence="1 2">OK461</strain>
    </source>
</reference>
<dbReference type="InterPro" id="IPR032710">
    <property type="entry name" value="NTF2-like_dom_sf"/>
</dbReference>
<dbReference type="EMBL" id="FONR01000023">
    <property type="protein sequence ID" value="SFG58944.1"/>
    <property type="molecule type" value="Genomic_DNA"/>
</dbReference>
<gene>
    <name evidence="1" type="ORF">SAMN02787118_12384</name>
</gene>
<accession>A0A1I2T1L1</accession>
<dbReference type="Pfam" id="PF07366">
    <property type="entry name" value="SnoaL"/>
    <property type="match status" value="1"/>
</dbReference>
<sequence>MATEAHEFTLPGADLPQPDAELRKKREAVVLQHTVAEIAWDIDGVLATFPRGGVYRIQAFEEGPLIGEEAIKKGYFADLKAAFPDLEHELHHVHHTPTAVILEAQARGKQEADWRGIPNRGKSIDAPVAVFFHFDGDVLIDETLYFDIATFQRQLA</sequence>
<evidence type="ECO:0000313" key="1">
    <source>
        <dbReference type="EMBL" id="SFG58944.1"/>
    </source>
</evidence>
<organism evidence="1 2">
    <name type="scientific">Streptomyces mirabilis</name>
    <dbReference type="NCBI Taxonomy" id="68239"/>
    <lineage>
        <taxon>Bacteria</taxon>
        <taxon>Bacillati</taxon>
        <taxon>Actinomycetota</taxon>
        <taxon>Actinomycetes</taxon>
        <taxon>Kitasatosporales</taxon>
        <taxon>Streptomycetaceae</taxon>
        <taxon>Streptomyces</taxon>
    </lineage>
</organism>
<name>A0A1I2T1L1_9ACTN</name>
<dbReference type="AlphaFoldDB" id="A0A1I2T1L1"/>
<protein>
    <submittedName>
        <fullName evidence="1">Uncharacterized protein</fullName>
    </submittedName>
</protein>
<dbReference type="Proteomes" id="UP000181942">
    <property type="component" value="Unassembled WGS sequence"/>
</dbReference>
<dbReference type="OrthoDB" id="4539871at2"/>
<dbReference type="RefSeq" id="WP_075032262.1">
    <property type="nucleotide sequence ID" value="NZ_FONR01000023.1"/>
</dbReference>
<dbReference type="InterPro" id="IPR009959">
    <property type="entry name" value="Cyclase_SnoaL-like"/>
</dbReference>